<sequence>MAAQAIRIGFRRSHILALLIIFLLGAGLMWYSLVTHPKIRSRVQVLDTQKPMNVLVGVKGTALDPGFLGFVAHVSPNSRVLGVTPLASLTEVTVNNRREPLYQAVSDTSAKKAIKLVSRADGVPIDHYFFINGSDLQLVLDTLYYRSPNWPKTLPPLTMLQTLGYPSGQLEPRQEMKLVGLMVNRLPSLNPIAASSLLGLTRTSHTDFSFYELYLLADYIRGDTLKEVPITHYTHHTRRAHG</sequence>
<dbReference type="RefSeq" id="WP_169098505.1">
    <property type="nucleotide sequence ID" value="NZ_JABBVZ010000020.1"/>
</dbReference>
<protein>
    <recommendedName>
        <fullName evidence="4">Cell envelope-related transcriptional attenuator domain-containing protein</fullName>
    </recommendedName>
</protein>
<organism evidence="2 3">
    <name type="scientific">Sulfobacillus harzensis</name>
    <dbReference type="NCBI Taxonomy" id="2729629"/>
    <lineage>
        <taxon>Bacteria</taxon>
        <taxon>Bacillati</taxon>
        <taxon>Bacillota</taxon>
        <taxon>Clostridia</taxon>
        <taxon>Eubacteriales</taxon>
        <taxon>Clostridiales Family XVII. Incertae Sedis</taxon>
        <taxon>Sulfobacillus</taxon>
    </lineage>
</organism>
<keyword evidence="3" id="KW-1185">Reference proteome</keyword>
<keyword evidence="1" id="KW-0472">Membrane</keyword>
<keyword evidence="1" id="KW-1133">Transmembrane helix</keyword>
<evidence type="ECO:0000313" key="2">
    <source>
        <dbReference type="EMBL" id="NMP22315.1"/>
    </source>
</evidence>
<accession>A0A7Y0L345</accession>
<feature type="transmembrane region" description="Helical" evidence="1">
    <location>
        <begin position="15"/>
        <end position="33"/>
    </location>
</feature>
<dbReference type="Proteomes" id="UP000533476">
    <property type="component" value="Unassembled WGS sequence"/>
</dbReference>
<gene>
    <name evidence="2" type="ORF">HIJ39_08110</name>
</gene>
<keyword evidence="1" id="KW-0812">Transmembrane</keyword>
<proteinExistence type="predicted"/>
<reference evidence="2 3" key="1">
    <citation type="submission" date="2020-04" db="EMBL/GenBank/DDBJ databases">
        <authorList>
            <person name="Zhang R."/>
            <person name="Schippers A."/>
        </authorList>
    </citation>
    <scope>NUCLEOTIDE SEQUENCE [LARGE SCALE GENOMIC DNA]</scope>
    <source>
        <strain evidence="2 3">DSM 109850</strain>
    </source>
</reference>
<dbReference type="AlphaFoldDB" id="A0A7Y0L345"/>
<evidence type="ECO:0000313" key="3">
    <source>
        <dbReference type="Proteomes" id="UP000533476"/>
    </source>
</evidence>
<name>A0A7Y0L345_9FIRM</name>
<evidence type="ECO:0000256" key="1">
    <source>
        <dbReference type="SAM" id="Phobius"/>
    </source>
</evidence>
<dbReference type="EMBL" id="JABBVZ010000020">
    <property type="protein sequence ID" value="NMP22315.1"/>
    <property type="molecule type" value="Genomic_DNA"/>
</dbReference>
<comment type="caution">
    <text evidence="2">The sequence shown here is derived from an EMBL/GenBank/DDBJ whole genome shotgun (WGS) entry which is preliminary data.</text>
</comment>
<evidence type="ECO:0008006" key="4">
    <source>
        <dbReference type="Google" id="ProtNLM"/>
    </source>
</evidence>